<accession>A0A518H4L7</accession>
<dbReference type="KEGG" id="tpla:ElP_36900"/>
<reference evidence="2 3" key="1">
    <citation type="submission" date="2019-02" db="EMBL/GenBank/DDBJ databases">
        <title>Deep-cultivation of Planctomycetes and their phenomic and genomic characterization uncovers novel biology.</title>
        <authorList>
            <person name="Wiegand S."/>
            <person name="Jogler M."/>
            <person name="Boedeker C."/>
            <person name="Pinto D."/>
            <person name="Vollmers J."/>
            <person name="Rivas-Marin E."/>
            <person name="Kohn T."/>
            <person name="Peeters S.H."/>
            <person name="Heuer A."/>
            <person name="Rast P."/>
            <person name="Oberbeckmann S."/>
            <person name="Bunk B."/>
            <person name="Jeske O."/>
            <person name="Meyerdierks A."/>
            <person name="Storesund J.E."/>
            <person name="Kallscheuer N."/>
            <person name="Luecker S."/>
            <person name="Lage O.M."/>
            <person name="Pohl T."/>
            <person name="Merkel B.J."/>
            <person name="Hornburger P."/>
            <person name="Mueller R.-W."/>
            <person name="Bruemmer F."/>
            <person name="Labrenz M."/>
            <person name="Spormann A.M."/>
            <person name="Op den Camp H."/>
            <person name="Overmann J."/>
            <person name="Amann R."/>
            <person name="Jetten M.S.M."/>
            <person name="Mascher T."/>
            <person name="Medema M.H."/>
            <person name="Devos D.P."/>
            <person name="Kaster A.-K."/>
            <person name="Ovreas L."/>
            <person name="Rohde M."/>
            <person name="Galperin M.Y."/>
            <person name="Jogler C."/>
        </authorList>
    </citation>
    <scope>NUCLEOTIDE SEQUENCE [LARGE SCALE GENOMIC DNA]</scope>
    <source>
        <strain evidence="2 3">ElP</strain>
    </source>
</reference>
<organism evidence="2 3">
    <name type="scientific">Tautonia plasticadhaerens</name>
    <dbReference type="NCBI Taxonomy" id="2527974"/>
    <lineage>
        <taxon>Bacteria</taxon>
        <taxon>Pseudomonadati</taxon>
        <taxon>Planctomycetota</taxon>
        <taxon>Planctomycetia</taxon>
        <taxon>Isosphaerales</taxon>
        <taxon>Isosphaeraceae</taxon>
        <taxon>Tautonia</taxon>
    </lineage>
</organism>
<proteinExistence type="predicted"/>
<sequence>MQTRPGPPTRRLAVLTLALISLAAAGCVERRYTVRTDPPGALVSINGEEAGISPVSVNYEYYGDRRVTIQAEGYETINTSVPVRAPWWDNALTGFVSENLIPFTLRDERDFRFTMAPAVTPPTGDLIGRGLQLRQQSLQPAPQRPGSFWRFFAF</sequence>
<evidence type="ECO:0000259" key="1">
    <source>
        <dbReference type="Pfam" id="PF08308"/>
    </source>
</evidence>
<feature type="domain" description="PEGA" evidence="1">
    <location>
        <begin position="32"/>
        <end position="85"/>
    </location>
</feature>
<dbReference type="AlphaFoldDB" id="A0A518H4L7"/>
<evidence type="ECO:0000313" key="2">
    <source>
        <dbReference type="EMBL" id="QDV35782.1"/>
    </source>
</evidence>
<gene>
    <name evidence="2" type="ORF">ElP_36900</name>
</gene>
<dbReference type="OrthoDB" id="272812at2"/>
<dbReference type="Pfam" id="PF08308">
    <property type="entry name" value="PEGA"/>
    <property type="match status" value="1"/>
</dbReference>
<evidence type="ECO:0000313" key="3">
    <source>
        <dbReference type="Proteomes" id="UP000317835"/>
    </source>
</evidence>
<dbReference type="PROSITE" id="PS51257">
    <property type="entry name" value="PROKAR_LIPOPROTEIN"/>
    <property type="match status" value="1"/>
</dbReference>
<dbReference type="InterPro" id="IPR013229">
    <property type="entry name" value="PEGA"/>
</dbReference>
<dbReference type="RefSeq" id="WP_145271595.1">
    <property type="nucleotide sequence ID" value="NZ_CP036426.1"/>
</dbReference>
<protein>
    <submittedName>
        <fullName evidence="2">PEGA domain protein</fullName>
    </submittedName>
</protein>
<keyword evidence="3" id="KW-1185">Reference proteome</keyword>
<dbReference type="EMBL" id="CP036426">
    <property type="protein sequence ID" value="QDV35782.1"/>
    <property type="molecule type" value="Genomic_DNA"/>
</dbReference>
<name>A0A518H4L7_9BACT</name>
<dbReference type="Proteomes" id="UP000317835">
    <property type="component" value="Chromosome"/>
</dbReference>